<dbReference type="Pfam" id="PF07715">
    <property type="entry name" value="Plug"/>
    <property type="match status" value="1"/>
</dbReference>
<dbReference type="CDD" id="cd01347">
    <property type="entry name" value="ligand_gated_channel"/>
    <property type="match status" value="1"/>
</dbReference>
<evidence type="ECO:0000256" key="5">
    <source>
        <dbReference type="ARBA" id="ARBA00022692"/>
    </source>
</evidence>
<evidence type="ECO:0000259" key="15">
    <source>
        <dbReference type="Pfam" id="PF00593"/>
    </source>
</evidence>
<keyword evidence="6 14" id="KW-0732">Signal</keyword>
<feature type="chain" id="PRO_5022917581" evidence="14">
    <location>
        <begin position="24"/>
        <end position="671"/>
    </location>
</feature>
<dbReference type="GO" id="GO:0044718">
    <property type="term" value="P:siderophore transmembrane transport"/>
    <property type="evidence" value="ECO:0007669"/>
    <property type="project" value="TreeGrafter"/>
</dbReference>
<evidence type="ECO:0000256" key="10">
    <source>
        <dbReference type="ARBA" id="ARBA00023237"/>
    </source>
</evidence>
<evidence type="ECO:0000259" key="16">
    <source>
        <dbReference type="Pfam" id="PF07715"/>
    </source>
</evidence>
<dbReference type="OrthoDB" id="8670144at2"/>
<dbReference type="PANTHER" id="PTHR30069:SF29">
    <property type="entry name" value="HEMOGLOBIN AND HEMOGLOBIN-HAPTOGLOBIN-BINDING PROTEIN 1-RELATED"/>
    <property type="match status" value="1"/>
</dbReference>
<dbReference type="Proteomes" id="UP000321933">
    <property type="component" value="Unassembled WGS sequence"/>
</dbReference>
<evidence type="ECO:0000256" key="13">
    <source>
        <dbReference type="RuleBase" id="RU003357"/>
    </source>
</evidence>
<feature type="short sequence motif" description="TonB C-terminal box" evidence="12">
    <location>
        <begin position="654"/>
        <end position="671"/>
    </location>
</feature>
<feature type="signal peptide" evidence="14">
    <location>
        <begin position="1"/>
        <end position="23"/>
    </location>
</feature>
<comment type="subcellular location">
    <subcellularLocation>
        <location evidence="1 11">Cell outer membrane</location>
        <topology evidence="1 11">Multi-pass membrane protein</topology>
    </subcellularLocation>
</comment>
<dbReference type="InterPro" id="IPR037066">
    <property type="entry name" value="Plug_dom_sf"/>
</dbReference>
<dbReference type="Pfam" id="PF00593">
    <property type="entry name" value="TonB_dep_Rec_b-barrel"/>
    <property type="match status" value="1"/>
</dbReference>
<feature type="domain" description="TonB-dependent receptor-like beta-barrel" evidence="15">
    <location>
        <begin position="192"/>
        <end position="630"/>
    </location>
</feature>
<evidence type="ECO:0000256" key="7">
    <source>
        <dbReference type="ARBA" id="ARBA00023077"/>
    </source>
</evidence>
<evidence type="ECO:0000256" key="14">
    <source>
        <dbReference type="SAM" id="SignalP"/>
    </source>
</evidence>
<dbReference type="RefSeq" id="WP_148064261.1">
    <property type="nucleotide sequence ID" value="NZ_VRYZ01000004.1"/>
</dbReference>
<evidence type="ECO:0000256" key="1">
    <source>
        <dbReference type="ARBA" id="ARBA00004571"/>
    </source>
</evidence>
<dbReference type="InterPro" id="IPR000531">
    <property type="entry name" value="Beta-barrel_TonB"/>
</dbReference>
<evidence type="ECO:0000313" key="17">
    <source>
        <dbReference type="EMBL" id="TXS91629.1"/>
    </source>
</evidence>
<keyword evidence="8 11" id="KW-0472">Membrane</keyword>
<keyword evidence="18" id="KW-1185">Reference proteome</keyword>
<keyword evidence="5 11" id="KW-0812">Transmembrane</keyword>
<evidence type="ECO:0000256" key="2">
    <source>
        <dbReference type="ARBA" id="ARBA00008143"/>
    </source>
</evidence>
<accession>A0A5C8ZUY1</accession>
<dbReference type="InterPro" id="IPR010917">
    <property type="entry name" value="TonB_rcpt_CS"/>
</dbReference>
<dbReference type="AlphaFoldDB" id="A0A5C8ZUY1"/>
<evidence type="ECO:0000256" key="12">
    <source>
        <dbReference type="PROSITE-ProRule" id="PRU10144"/>
    </source>
</evidence>
<keyword evidence="10 11" id="KW-0998">Cell outer membrane</keyword>
<evidence type="ECO:0000256" key="8">
    <source>
        <dbReference type="ARBA" id="ARBA00023136"/>
    </source>
</evidence>
<keyword evidence="3 11" id="KW-0813">Transport</keyword>
<reference evidence="17 18" key="1">
    <citation type="submission" date="2019-08" db="EMBL/GenBank/DDBJ databases">
        <title>Parahaliea maris sp. nov., isolated from the surface seawater.</title>
        <authorList>
            <person name="Liu Y."/>
        </authorList>
    </citation>
    <scope>NUCLEOTIDE SEQUENCE [LARGE SCALE GENOMIC DNA]</scope>
    <source>
        <strain evidence="17 18">S2-26</strain>
    </source>
</reference>
<evidence type="ECO:0000256" key="6">
    <source>
        <dbReference type="ARBA" id="ARBA00022729"/>
    </source>
</evidence>
<dbReference type="Gene3D" id="2.40.170.20">
    <property type="entry name" value="TonB-dependent receptor, beta-barrel domain"/>
    <property type="match status" value="1"/>
</dbReference>
<sequence>MTPRNLSLAVAAASGLAAIPASASTDTRLEELLVVDQKLEESIPLTLERYGNQVEVITAETIRQHSFVDVSDALKTLVPGLHMSPKNGPFDYFSASLQGARNKDILWLVDGVRINNRLYNNTSPLDTLPPHMIERVEVLKGGQGIFYGTQSVSGVVNIVSKDFSEEIGGAVGGGINSNDGSNLNGYARGALGAHQFVVYASQDHADGYTPFDDDAIQSSVTDTDRSYNVKSAGLKYAYNLSDDTRVSAMYQYTDADLDFARPALNKKTTNHREEGLTTLKLDSRLSDYAQLYFKGYLHEWDTYYTRIYNELDDNGNLTGGEVVLNDDAYWGYEDYGFNAMVELDFDGNFEYVLGFDQQNYSGVDEVWRIADQEETVNAVFAQLRTSEKLFENSLFALGVRNNRPSDADQSTVWNLTGKHDFSGGWYVQGNVGTSFRLPDAEELFLNEYYDLDGDGVPDNGWFAIGNPELEAEESENLNLSVGASFERFQFELTGFRRDVSNYISAYVPVTIGGVTGETFENSRDEVNIEGAELQTNWQMTDSLRGQFSYTWTGARLNDDGEQLNDIPERESKLSLNYRQPGSPWGLNFTTVHVGEINDRETRDSYTVADISGFLTLGSDQQHQLTLRLENIADAEYATDIGTANEDATGNSYLYRSLGMERTLHLGYSYRF</sequence>
<dbReference type="InterPro" id="IPR039426">
    <property type="entry name" value="TonB-dep_rcpt-like"/>
</dbReference>
<comment type="similarity">
    <text evidence="2">Belongs to the TonB-dependent receptor family. Hemoglobin/haptoglobin binding protein subfamily.</text>
</comment>
<organism evidence="17 18">
    <name type="scientific">Parahaliea aestuarii</name>
    <dbReference type="NCBI Taxonomy" id="1852021"/>
    <lineage>
        <taxon>Bacteria</taxon>
        <taxon>Pseudomonadati</taxon>
        <taxon>Pseudomonadota</taxon>
        <taxon>Gammaproteobacteria</taxon>
        <taxon>Cellvibrionales</taxon>
        <taxon>Halieaceae</taxon>
        <taxon>Parahaliea</taxon>
    </lineage>
</organism>
<dbReference type="InterPro" id="IPR036942">
    <property type="entry name" value="Beta-barrel_TonB_sf"/>
</dbReference>
<dbReference type="EMBL" id="VRYZ01000004">
    <property type="protein sequence ID" value="TXS91629.1"/>
    <property type="molecule type" value="Genomic_DNA"/>
</dbReference>
<evidence type="ECO:0000256" key="4">
    <source>
        <dbReference type="ARBA" id="ARBA00022452"/>
    </source>
</evidence>
<keyword evidence="9 17" id="KW-0675">Receptor</keyword>
<protein>
    <submittedName>
        <fullName evidence="17">TonB-dependent receptor</fullName>
    </submittedName>
</protein>
<comment type="caution">
    <text evidence="17">The sequence shown here is derived from an EMBL/GenBank/DDBJ whole genome shotgun (WGS) entry which is preliminary data.</text>
</comment>
<dbReference type="InterPro" id="IPR012910">
    <property type="entry name" value="Plug_dom"/>
</dbReference>
<dbReference type="SUPFAM" id="SSF56935">
    <property type="entry name" value="Porins"/>
    <property type="match status" value="1"/>
</dbReference>
<dbReference type="GO" id="GO:0015344">
    <property type="term" value="F:siderophore uptake transmembrane transporter activity"/>
    <property type="evidence" value="ECO:0007669"/>
    <property type="project" value="TreeGrafter"/>
</dbReference>
<evidence type="ECO:0000313" key="18">
    <source>
        <dbReference type="Proteomes" id="UP000321933"/>
    </source>
</evidence>
<evidence type="ECO:0000256" key="11">
    <source>
        <dbReference type="PROSITE-ProRule" id="PRU01360"/>
    </source>
</evidence>
<keyword evidence="4 11" id="KW-1134">Transmembrane beta strand</keyword>
<evidence type="ECO:0000256" key="9">
    <source>
        <dbReference type="ARBA" id="ARBA00023170"/>
    </source>
</evidence>
<name>A0A5C8ZUY1_9GAMM</name>
<dbReference type="PROSITE" id="PS52016">
    <property type="entry name" value="TONB_DEPENDENT_REC_3"/>
    <property type="match status" value="1"/>
</dbReference>
<dbReference type="PANTHER" id="PTHR30069">
    <property type="entry name" value="TONB-DEPENDENT OUTER MEMBRANE RECEPTOR"/>
    <property type="match status" value="1"/>
</dbReference>
<keyword evidence="7 13" id="KW-0798">TonB box</keyword>
<proteinExistence type="inferred from homology"/>
<dbReference type="GO" id="GO:0009279">
    <property type="term" value="C:cell outer membrane"/>
    <property type="evidence" value="ECO:0007669"/>
    <property type="project" value="UniProtKB-SubCell"/>
</dbReference>
<gene>
    <name evidence="17" type="ORF">FVW59_10705</name>
</gene>
<feature type="domain" description="TonB-dependent receptor plug" evidence="16">
    <location>
        <begin position="51"/>
        <end position="155"/>
    </location>
</feature>
<dbReference type="PROSITE" id="PS01156">
    <property type="entry name" value="TONB_DEPENDENT_REC_2"/>
    <property type="match status" value="1"/>
</dbReference>
<evidence type="ECO:0000256" key="3">
    <source>
        <dbReference type="ARBA" id="ARBA00022448"/>
    </source>
</evidence>
<dbReference type="Gene3D" id="2.170.130.10">
    <property type="entry name" value="TonB-dependent receptor, plug domain"/>
    <property type="match status" value="1"/>
</dbReference>